<dbReference type="RefSeq" id="YP_009853467.1">
    <property type="nucleotide sequence ID" value="NC_048821.1"/>
</dbReference>
<dbReference type="KEGG" id="vg:55624151"/>
<evidence type="ECO:0000313" key="1">
    <source>
        <dbReference type="EMBL" id="QGZ14478.1"/>
    </source>
</evidence>
<sequence length="110" mass="12348">MLETQLELYKKTIEETNQITTHAPTGKYFKVLNFEILVTATKISVPGTDNLPALETSKLDPVERELLVGVKKVFEGPYLSATDILPDGTPFQKAWVVGDYLFGLTFKKTR</sequence>
<proteinExistence type="predicted"/>
<reference evidence="1 2" key="1">
    <citation type="submission" date="2019-10" db="EMBL/GenBank/DDBJ databases">
        <title>Draft genome sequence of Photobacterium phage PDCC-1.</title>
        <authorList>
            <person name="Quiroz-Guzman E."/>
        </authorList>
    </citation>
    <scope>NUCLEOTIDE SEQUENCE [LARGE SCALE GENOMIC DNA]</scope>
</reference>
<organism evidence="1 2">
    <name type="scientific">Photobacterium phage PDCC-1</name>
    <dbReference type="NCBI Taxonomy" id="2664246"/>
    <lineage>
        <taxon>Viruses</taxon>
        <taxon>Duplodnaviria</taxon>
        <taxon>Heunggongvirae</taxon>
        <taxon>Uroviricota</taxon>
        <taxon>Caudoviricetes</taxon>
        <taxon>Chimalliviridae</taxon>
        <taxon>Gorgonvirinae</taxon>
        <taxon>Aphroditevirus</taxon>
        <taxon>Aphroditevirus PDCC1</taxon>
    </lineage>
</organism>
<protein>
    <submittedName>
        <fullName evidence="1">Uncharacterized protein</fullName>
    </submittedName>
</protein>
<accession>A0A6B9J4V4</accession>
<keyword evidence="2" id="KW-1185">Reference proteome</keyword>
<dbReference type="Proteomes" id="UP000437974">
    <property type="component" value="Segment"/>
</dbReference>
<dbReference type="GeneID" id="55624151"/>
<dbReference type="EMBL" id="MN562221">
    <property type="protein sequence ID" value="QGZ14478.1"/>
    <property type="molecule type" value="Genomic_DNA"/>
</dbReference>
<evidence type="ECO:0000313" key="2">
    <source>
        <dbReference type="Proteomes" id="UP000437974"/>
    </source>
</evidence>
<name>A0A6B9J4V4_9CAUD</name>